<sequence length="515" mass="60285">MEVSHLTTFELLLLTLIFIILAKLVSILYTQFTYWKRNKVPYIRSTPLFGTAWRVFFRLVSFPNYCKYIYNYYPDARYVGVMDFATPTVIVRDPKLIKEIAVKNFDNFPDHRSFVTEEMDPVFGKNVFSLKGDRWREMRNTLSPSFTANKMRFMFDLVSKCSHDFVSCLHDRLESSSSEIEGKNLFTRYSNDVIATVAFGISVNSIEHPDNEFYRRGIDVSTFSGTFRFIKFMLFRLNPRLTRMAGFTFLSRATSKFFWRVISETVTARKRRGIVRPDMIHLLMQATDSKKKSIHQTMTIDDIVAQAFIFFLAGFDTTSTLMCYVVHELALHQDVQRRLREEVDRVLDDGTEISYEDTLGMEYLEMVISETLRMHPPTLLIDRQCAKEFHLPPAGPGYESVTIHPGENIWFPVLAIHRDPAHFPDPDKFDPERFNRENRNGIDPYTYIPFGVGPRKCIGNRFALMETKLLIIRLLRKFVIKPCERTMDPIVYKKGNFTLMPKDGFWVTFEKRNDH</sequence>
<evidence type="ECO:0000256" key="1">
    <source>
        <dbReference type="ARBA" id="ARBA00001971"/>
    </source>
</evidence>
<dbReference type="GeneID" id="102656882"/>
<comment type="subcellular location">
    <subcellularLocation>
        <location evidence="3">Endoplasmic reticulum membrane</location>
        <topology evidence="3">Peripheral membrane protein</topology>
    </subcellularLocation>
    <subcellularLocation>
        <location evidence="2">Microsome membrane</location>
        <topology evidence="2">Peripheral membrane protein</topology>
    </subcellularLocation>
</comment>
<keyword evidence="9 14" id="KW-0560">Oxidoreductase</keyword>
<dbReference type="PANTHER" id="PTHR24292:SF54">
    <property type="entry name" value="CYP9F3-RELATED"/>
    <property type="match status" value="1"/>
</dbReference>
<dbReference type="KEGG" id="ame:102656882"/>
<evidence type="ECO:0000256" key="8">
    <source>
        <dbReference type="ARBA" id="ARBA00022848"/>
    </source>
</evidence>
<evidence type="ECO:0000313" key="16">
    <source>
        <dbReference type="EnsemblMetazoa" id="XP_006562365"/>
    </source>
</evidence>
<evidence type="ECO:0000256" key="2">
    <source>
        <dbReference type="ARBA" id="ARBA00004174"/>
    </source>
</evidence>
<comment type="cofactor">
    <cofactor evidence="1 13">
        <name>heme</name>
        <dbReference type="ChEBI" id="CHEBI:30413"/>
    </cofactor>
</comment>
<evidence type="ECO:0000256" key="10">
    <source>
        <dbReference type="ARBA" id="ARBA00023004"/>
    </source>
</evidence>
<dbReference type="PRINTS" id="PR00463">
    <property type="entry name" value="EP450I"/>
</dbReference>
<accession>A0A8B6YYP3</accession>
<evidence type="ECO:0000256" key="14">
    <source>
        <dbReference type="RuleBase" id="RU000461"/>
    </source>
</evidence>
<reference evidence="18" key="2">
    <citation type="submission" date="2025-04" db="UniProtKB">
        <authorList>
            <consortium name="RefSeq"/>
        </authorList>
    </citation>
    <scope>IDENTIFICATION</scope>
    <source>
        <strain evidence="18">DH4</strain>
        <tissue evidence="18">Whole body</tissue>
    </source>
</reference>
<dbReference type="PROSITE" id="PS00086">
    <property type="entry name" value="CYTOCHROME_P450"/>
    <property type="match status" value="1"/>
</dbReference>
<dbReference type="GO" id="GO:0016705">
    <property type="term" value="F:oxidoreductase activity, acting on paired donors, with incorporation or reduction of molecular oxygen"/>
    <property type="evidence" value="ECO:0007669"/>
    <property type="project" value="InterPro"/>
</dbReference>
<keyword evidence="5 13" id="KW-0349">Heme</keyword>
<name>A0A7M7GPS0_APIME</name>
<dbReference type="InterPro" id="IPR017972">
    <property type="entry name" value="Cyt_P450_CS"/>
</dbReference>
<dbReference type="RefSeq" id="XP_006562365.2">
    <property type="nucleotide sequence ID" value="XM_006562302.3"/>
</dbReference>
<dbReference type="Pfam" id="PF00067">
    <property type="entry name" value="p450"/>
    <property type="match status" value="1"/>
</dbReference>
<keyword evidence="8" id="KW-0492">Microsome</keyword>
<keyword evidence="17" id="KW-1185">Reference proteome</keyword>
<evidence type="ECO:0000256" key="15">
    <source>
        <dbReference type="SAM" id="Phobius"/>
    </source>
</evidence>
<reference evidence="16" key="1">
    <citation type="submission" date="2021-01" db="UniProtKB">
        <authorList>
            <consortium name="EnsemblMetazoa"/>
        </authorList>
    </citation>
    <scope>IDENTIFICATION</scope>
    <source>
        <strain evidence="16">DH4</strain>
    </source>
</reference>
<dbReference type="InterPro" id="IPR002401">
    <property type="entry name" value="Cyt_P450_E_grp-I"/>
</dbReference>
<dbReference type="GO" id="GO:0005789">
    <property type="term" value="C:endoplasmic reticulum membrane"/>
    <property type="evidence" value="ECO:0007669"/>
    <property type="project" value="UniProtKB-SubCell"/>
</dbReference>
<keyword evidence="6 13" id="KW-0479">Metal-binding</keyword>
<dbReference type="SUPFAM" id="SSF48264">
    <property type="entry name" value="Cytochrome P450"/>
    <property type="match status" value="1"/>
</dbReference>
<dbReference type="GO" id="GO:0005506">
    <property type="term" value="F:iron ion binding"/>
    <property type="evidence" value="ECO:0007669"/>
    <property type="project" value="InterPro"/>
</dbReference>
<dbReference type="InterPro" id="IPR036396">
    <property type="entry name" value="Cyt_P450_sf"/>
</dbReference>
<dbReference type="PRINTS" id="PR00385">
    <property type="entry name" value="P450"/>
</dbReference>
<proteinExistence type="inferred from homology"/>
<evidence type="ECO:0000256" key="7">
    <source>
        <dbReference type="ARBA" id="ARBA00022824"/>
    </source>
</evidence>
<keyword evidence="10 13" id="KW-0408">Iron</keyword>
<organism evidence="16">
    <name type="scientific">Apis mellifera</name>
    <name type="common">Honeybee</name>
    <dbReference type="NCBI Taxonomy" id="7460"/>
    <lineage>
        <taxon>Eukaryota</taxon>
        <taxon>Metazoa</taxon>
        <taxon>Ecdysozoa</taxon>
        <taxon>Arthropoda</taxon>
        <taxon>Hexapoda</taxon>
        <taxon>Insecta</taxon>
        <taxon>Pterygota</taxon>
        <taxon>Neoptera</taxon>
        <taxon>Endopterygota</taxon>
        <taxon>Hymenoptera</taxon>
        <taxon>Apocrita</taxon>
        <taxon>Aculeata</taxon>
        <taxon>Apoidea</taxon>
        <taxon>Anthophila</taxon>
        <taxon>Apidae</taxon>
        <taxon>Apis</taxon>
    </lineage>
</organism>
<dbReference type="FunFam" id="1.10.630.10:FF:000042">
    <property type="entry name" value="Cytochrome P450"/>
    <property type="match status" value="1"/>
</dbReference>
<keyword evidence="12 15" id="KW-0472">Membrane</keyword>
<dbReference type="AlphaFoldDB" id="A0A7M7GPS0"/>
<dbReference type="OrthoDB" id="2789670at2759"/>
<evidence type="ECO:0000256" key="12">
    <source>
        <dbReference type="ARBA" id="ARBA00023136"/>
    </source>
</evidence>
<dbReference type="Gene3D" id="1.10.630.10">
    <property type="entry name" value="Cytochrome P450"/>
    <property type="match status" value="1"/>
</dbReference>
<dbReference type="Proteomes" id="UP000005203">
    <property type="component" value="Linkage group LG14"/>
</dbReference>
<keyword evidence="15" id="KW-0812">Transmembrane</keyword>
<evidence type="ECO:0000256" key="4">
    <source>
        <dbReference type="ARBA" id="ARBA00010617"/>
    </source>
</evidence>
<dbReference type="CDD" id="cd11056">
    <property type="entry name" value="CYP6-like"/>
    <property type="match status" value="1"/>
</dbReference>
<evidence type="ECO:0000256" key="11">
    <source>
        <dbReference type="ARBA" id="ARBA00023033"/>
    </source>
</evidence>
<evidence type="ECO:0000256" key="6">
    <source>
        <dbReference type="ARBA" id="ARBA00022723"/>
    </source>
</evidence>
<dbReference type="EnsemblMetazoa" id="XM_006562302">
    <property type="protein sequence ID" value="XP_006562365"/>
    <property type="gene ID" value="LOC102656882"/>
</dbReference>
<dbReference type="GO" id="GO:0004497">
    <property type="term" value="F:monooxygenase activity"/>
    <property type="evidence" value="ECO:0007669"/>
    <property type="project" value="UniProtKB-KW"/>
</dbReference>
<evidence type="ECO:0000256" key="9">
    <source>
        <dbReference type="ARBA" id="ARBA00023002"/>
    </source>
</evidence>
<comment type="similarity">
    <text evidence="4 14">Belongs to the cytochrome P450 family.</text>
</comment>
<feature type="transmembrane region" description="Helical" evidence="15">
    <location>
        <begin position="12"/>
        <end position="35"/>
    </location>
</feature>
<gene>
    <name evidence="18" type="primary">LOC102656882</name>
</gene>
<evidence type="ECO:0000256" key="5">
    <source>
        <dbReference type="ARBA" id="ARBA00022617"/>
    </source>
</evidence>
<accession>A0A7M7GPS0</accession>
<evidence type="ECO:0000256" key="13">
    <source>
        <dbReference type="PIRSR" id="PIRSR602401-1"/>
    </source>
</evidence>
<evidence type="ECO:0000313" key="18">
    <source>
        <dbReference type="RefSeq" id="XP_006562365.2"/>
    </source>
</evidence>
<dbReference type="GO" id="GO:0020037">
    <property type="term" value="F:heme binding"/>
    <property type="evidence" value="ECO:0007669"/>
    <property type="project" value="InterPro"/>
</dbReference>
<keyword evidence="7" id="KW-0256">Endoplasmic reticulum</keyword>
<protein>
    <submittedName>
        <fullName evidence="18">Cytochrome P450 9e2-like</fullName>
    </submittedName>
</protein>
<dbReference type="PANTHER" id="PTHR24292">
    <property type="entry name" value="CYTOCHROME P450"/>
    <property type="match status" value="1"/>
</dbReference>
<evidence type="ECO:0000313" key="17">
    <source>
        <dbReference type="Proteomes" id="UP000005203"/>
    </source>
</evidence>
<dbReference type="InterPro" id="IPR001128">
    <property type="entry name" value="Cyt_P450"/>
</dbReference>
<keyword evidence="11 14" id="KW-0503">Monooxygenase</keyword>
<keyword evidence="15" id="KW-1133">Transmembrane helix</keyword>
<dbReference type="InterPro" id="IPR050476">
    <property type="entry name" value="Insect_CytP450_Detox"/>
</dbReference>
<evidence type="ECO:0000256" key="3">
    <source>
        <dbReference type="ARBA" id="ARBA00004406"/>
    </source>
</evidence>
<feature type="binding site" description="axial binding residue" evidence="13">
    <location>
        <position position="457"/>
    </location>
    <ligand>
        <name>heme</name>
        <dbReference type="ChEBI" id="CHEBI:30413"/>
    </ligand>
    <ligandPart>
        <name>Fe</name>
        <dbReference type="ChEBI" id="CHEBI:18248"/>
    </ligandPart>
</feature>